<proteinExistence type="predicted"/>
<organism evidence="1 2">
    <name type="scientific">Ramazzottius varieornatus</name>
    <name type="common">Water bear</name>
    <name type="synonym">Tardigrade</name>
    <dbReference type="NCBI Taxonomy" id="947166"/>
    <lineage>
        <taxon>Eukaryota</taxon>
        <taxon>Metazoa</taxon>
        <taxon>Ecdysozoa</taxon>
        <taxon>Tardigrada</taxon>
        <taxon>Eutardigrada</taxon>
        <taxon>Parachela</taxon>
        <taxon>Hypsibioidea</taxon>
        <taxon>Ramazzottiidae</taxon>
        <taxon>Ramazzottius</taxon>
    </lineage>
</organism>
<keyword evidence="2" id="KW-1185">Reference proteome</keyword>
<evidence type="ECO:0000313" key="2">
    <source>
        <dbReference type="Proteomes" id="UP000186922"/>
    </source>
</evidence>
<name>A0A1D1UL98_RAMVA</name>
<dbReference type="EMBL" id="BDGG01000001">
    <property type="protein sequence ID" value="GAU88422.1"/>
    <property type="molecule type" value="Genomic_DNA"/>
</dbReference>
<reference evidence="1 2" key="1">
    <citation type="journal article" date="2016" name="Nat. Commun.">
        <title>Extremotolerant tardigrade genome and improved radiotolerance of human cultured cells by tardigrade-unique protein.</title>
        <authorList>
            <person name="Hashimoto T."/>
            <person name="Horikawa D.D."/>
            <person name="Saito Y."/>
            <person name="Kuwahara H."/>
            <person name="Kozuka-Hata H."/>
            <person name="Shin-I T."/>
            <person name="Minakuchi Y."/>
            <person name="Ohishi K."/>
            <person name="Motoyama A."/>
            <person name="Aizu T."/>
            <person name="Enomoto A."/>
            <person name="Kondo K."/>
            <person name="Tanaka S."/>
            <person name="Hara Y."/>
            <person name="Koshikawa S."/>
            <person name="Sagara H."/>
            <person name="Miura T."/>
            <person name="Yokobori S."/>
            <person name="Miyagawa K."/>
            <person name="Suzuki Y."/>
            <person name="Kubo T."/>
            <person name="Oyama M."/>
            <person name="Kohara Y."/>
            <person name="Fujiyama A."/>
            <person name="Arakawa K."/>
            <person name="Katayama T."/>
            <person name="Toyoda A."/>
            <person name="Kunieda T."/>
        </authorList>
    </citation>
    <scope>NUCLEOTIDE SEQUENCE [LARGE SCALE GENOMIC DNA]</scope>
    <source>
        <strain evidence="1 2">YOKOZUNA-1</strain>
    </source>
</reference>
<dbReference type="AlphaFoldDB" id="A0A1D1UL98"/>
<comment type="caution">
    <text evidence="1">The sequence shown here is derived from an EMBL/GenBank/DDBJ whole genome shotgun (WGS) entry which is preliminary data.</text>
</comment>
<sequence length="53" mass="6011">MARVTCVAISSTNTLGRKPIRLVLSCCEIRKTHKRRWTRLTEPIQSSALDPTD</sequence>
<protein>
    <submittedName>
        <fullName evidence="1">Uncharacterized protein</fullName>
    </submittedName>
</protein>
<dbReference type="Proteomes" id="UP000186922">
    <property type="component" value="Unassembled WGS sequence"/>
</dbReference>
<gene>
    <name evidence="1" type="primary">RvY_01127-1</name>
    <name evidence="1" type="synonym">RvY_01127.1</name>
    <name evidence="1" type="ORF">RvY_01127</name>
</gene>
<accession>A0A1D1UL98</accession>
<evidence type="ECO:0000313" key="1">
    <source>
        <dbReference type="EMBL" id="GAU88422.1"/>
    </source>
</evidence>